<reference evidence="12 13" key="1">
    <citation type="submission" date="2019-01" db="EMBL/GenBank/DDBJ databases">
        <title>Lujinxingia litoralis gen. nov., sp. nov. and Lujinxingia sediminis gen. nov., sp. nov., new members in the order Bradymonadales, isolated from coastal sediment.</title>
        <authorList>
            <person name="Li C.-M."/>
        </authorList>
    </citation>
    <scope>NUCLEOTIDE SEQUENCE [LARGE SCALE GENOMIC DNA]</scope>
    <source>
        <strain evidence="12 13">SEH01</strain>
    </source>
</reference>
<evidence type="ECO:0000256" key="4">
    <source>
        <dbReference type="ARBA" id="ARBA00022519"/>
    </source>
</evidence>
<dbReference type="InterPro" id="IPR036034">
    <property type="entry name" value="PDZ_sf"/>
</dbReference>
<evidence type="ECO:0000256" key="9">
    <source>
        <dbReference type="SAM" id="MobiDB-lite"/>
    </source>
</evidence>
<feature type="compositionally biased region" description="Low complexity" evidence="9">
    <location>
        <begin position="225"/>
        <end position="236"/>
    </location>
</feature>
<dbReference type="SMART" id="SM00228">
    <property type="entry name" value="PDZ"/>
    <property type="match status" value="1"/>
</dbReference>
<keyword evidence="5 10" id="KW-0812">Transmembrane</keyword>
<dbReference type="Gene3D" id="2.30.30.830">
    <property type="match status" value="1"/>
</dbReference>
<dbReference type="EMBL" id="SADD01000004">
    <property type="protein sequence ID" value="RVU44900.1"/>
    <property type="molecule type" value="Genomic_DNA"/>
</dbReference>
<dbReference type="Gene3D" id="2.30.42.10">
    <property type="match status" value="1"/>
</dbReference>
<accession>A0ABY0CTG5</accession>
<comment type="subcellular location">
    <subcellularLocation>
        <location evidence="1">Cell inner membrane</location>
    </subcellularLocation>
</comment>
<evidence type="ECO:0000256" key="10">
    <source>
        <dbReference type="SAM" id="Phobius"/>
    </source>
</evidence>
<keyword evidence="8 10" id="KW-0472">Membrane</keyword>
<gene>
    <name evidence="12" type="ORF">EA187_10205</name>
</gene>
<name>A0ABY0CTG5_9DELT</name>
<feature type="region of interest" description="Disordered" evidence="9">
    <location>
        <begin position="186"/>
        <end position="247"/>
    </location>
</feature>
<evidence type="ECO:0000256" key="5">
    <source>
        <dbReference type="ARBA" id="ARBA00022692"/>
    </source>
</evidence>
<evidence type="ECO:0000256" key="2">
    <source>
        <dbReference type="ARBA" id="ARBA00022448"/>
    </source>
</evidence>
<keyword evidence="7 10" id="KW-1133">Transmembrane helix</keyword>
<dbReference type="Proteomes" id="UP000282926">
    <property type="component" value="Unassembled WGS sequence"/>
</dbReference>
<evidence type="ECO:0000256" key="6">
    <source>
        <dbReference type="ARBA" id="ARBA00022927"/>
    </source>
</evidence>
<evidence type="ECO:0000256" key="8">
    <source>
        <dbReference type="ARBA" id="ARBA00023136"/>
    </source>
</evidence>
<evidence type="ECO:0000256" key="7">
    <source>
        <dbReference type="ARBA" id="ARBA00022989"/>
    </source>
</evidence>
<proteinExistence type="predicted"/>
<feature type="domain" description="PDZ" evidence="11">
    <location>
        <begin position="278"/>
        <end position="339"/>
    </location>
</feature>
<organism evidence="12 13">
    <name type="scientific">Lujinxingia sediminis</name>
    <dbReference type="NCBI Taxonomy" id="2480984"/>
    <lineage>
        <taxon>Bacteria</taxon>
        <taxon>Deltaproteobacteria</taxon>
        <taxon>Bradymonadales</taxon>
        <taxon>Lujinxingiaceae</taxon>
        <taxon>Lujinxingia</taxon>
    </lineage>
</organism>
<evidence type="ECO:0000256" key="3">
    <source>
        <dbReference type="ARBA" id="ARBA00022475"/>
    </source>
</evidence>
<dbReference type="InterPro" id="IPR024961">
    <property type="entry name" value="T2SS_GspC_N"/>
</dbReference>
<dbReference type="RefSeq" id="WP_127780202.1">
    <property type="nucleotide sequence ID" value="NZ_SADD01000004.1"/>
</dbReference>
<protein>
    <submittedName>
        <fullName evidence="12">PDZ domain-containing protein</fullName>
    </submittedName>
</protein>
<dbReference type="InterPro" id="IPR001478">
    <property type="entry name" value="PDZ"/>
</dbReference>
<evidence type="ECO:0000259" key="11">
    <source>
        <dbReference type="SMART" id="SM00228"/>
    </source>
</evidence>
<feature type="compositionally biased region" description="Low complexity" evidence="9">
    <location>
        <begin position="195"/>
        <end position="209"/>
    </location>
</feature>
<keyword evidence="6" id="KW-0653">Protein transport</keyword>
<dbReference type="SUPFAM" id="SSF50156">
    <property type="entry name" value="PDZ domain-like"/>
    <property type="match status" value="1"/>
</dbReference>
<keyword evidence="3" id="KW-1003">Cell membrane</keyword>
<evidence type="ECO:0000313" key="12">
    <source>
        <dbReference type="EMBL" id="RVU44900.1"/>
    </source>
</evidence>
<feature type="transmembrane region" description="Helical" evidence="10">
    <location>
        <begin position="12"/>
        <end position="32"/>
    </location>
</feature>
<keyword evidence="4" id="KW-0997">Cell inner membrane</keyword>
<comment type="caution">
    <text evidence="12">The sequence shown here is derived from an EMBL/GenBank/DDBJ whole genome shotgun (WGS) entry which is preliminary data.</text>
</comment>
<evidence type="ECO:0000313" key="13">
    <source>
        <dbReference type="Proteomes" id="UP000282926"/>
    </source>
</evidence>
<dbReference type="Pfam" id="PF11356">
    <property type="entry name" value="T2SSC"/>
    <property type="match status" value="1"/>
</dbReference>
<keyword evidence="2" id="KW-0813">Transport</keyword>
<dbReference type="NCBIfam" id="NF041515">
    <property type="entry name" value="GspC_delta"/>
    <property type="match status" value="1"/>
</dbReference>
<keyword evidence="13" id="KW-1185">Reference proteome</keyword>
<evidence type="ECO:0000256" key="1">
    <source>
        <dbReference type="ARBA" id="ARBA00004533"/>
    </source>
</evidence>
<sequence length="349" mass="37744">MEAFFRKYQSVINLGLLGMGSLLSALMVNGFVASQLAPFTVPEAPNYEAMRQQSERQSQRPDRAQSWKADITERCLFGCPEVVDPNVCPEGCGEGEVCEAGQCVPAPEGGEVGDDVPVASDLNMTLSGVMVASNPRWSMAMIKDGGQNKTMMVGVGDLIAEGAEVVEIRRDRVFVERNGQLEFIRMEGATSGDPAATASRSTANNSRTSGEVRSPTVGKSAAVKAEPTNAEATNAASGVERQGPNSFKVDRSMVERQLADPAALTRQARVMPNYRDGEPSGLRMVGVTPSSFYSQMGIRSGDIIQSVNGTPITNQRQALELLEKLRSENNVVIEIERRGRTEKMEYTIE</sequence>